<feature type="region of interest" description="Disordered" evidence="1">
    <location>
        <begin position="62"/>
        <end position="82"/>
    </location>
</feature>
<feature type="region of interest" description="Disordered" evidence="1">
    <location>
        <begin position="147"/>
        <end position="166"/>
    </location>
</feature>
<feature type="region of interest" description="Disordered" evidence="1">
    <location>
        <begin position="177"/>
        <end position="204"/>
    </location>
</feature>
<evidence type="ECO:0000256" key="1">
    <source>
        <dbReference type="SAM" id="MobiDB-lite"/>
    </source>
</evidence>
<proteinExistence type="predicted"/>
<organism evidence="2 3">
    <name type="scientific">Hydra vulgaris</name>
    <name type="common">Hydra</name>
    <name type="synonym">Hydra attenuata</name>
    <dbReference type="NCBI Taxonomy" id="6087"/>
    <lineage>
        <taxon>Eukaryota</taxon>
        <taxon>Metazoa</taxon>
        <taxon>Cnidaria</taxon>
        <taxon>Hydrozoa</taxon>
        <taxon>Hydroidolina</taxon>
        <taxon>Anthoathecata</taxon>
        <taxon>Aplanulata</taxon>
        <taxon>Hydridae</taxon>
        <taxon>Hydra</taxon>
    </lineage>
</organism>
<dbReference type="PANTHER" id="PTHR13507:SF0">
    <property type="entry name" value="PRKR-INTERACTING PROTEIN 1"/>
    <property type="match status" value="1"/>
</dbReference>
<feature type="compositionally biased region" description="Basic and acidic residues" evidence="1">
    <location>
        <begin position="62"/>
        <end position="71"/>
    </location>
</feature>
<feature type="compositionally biased region" description="Basic and acidic residues" evidence="1">
    <location>
        <begin position="189"/>
        <end position="204"/>
    </location>
</feature>
<sequence length="204" mass="24000">MEILNEVELRKEQRIKEKIEMLKKEGKKPEEIKAELEKANKNKKTKEVVVCNTVTDIQRRKIDKLMSDPTKEPYIPEPRKEWKPREPAEFVRHVMGSSAGAGSGEFHVYRGIRRREARRNEYLDKKGLKDELDEEFKIKLIENEVKSNKNTEKKRLKRQKKKQKKIISKKLKLVSIKDDKEGEESSSGEENKSEDEKHFIIGGK</sequence>
<name>A0ABM4BPQ0_HYDVU</name>
<dbReference type="Pfam" id="PF06658">
    <property type="entry name" value="DUF1168"/>
    <property type="match status" value="1"/>
</dbReference>
<gene>
    <name evidence="3" type="primary">LOC100212655</name>
</gene>
<protein>
    <submittedName>
        <fullName evidence="3">PRKR-interacting protein 1 homolog isoform X1</fullName>
    </submittedName>
</protein>
<dbReference type="Proteomes" id="UP001652625">
    <property type="component" value="Chromosome 04"/>
</dbReference>
<evidence type="ECO:0000313" key="2">
    <source>
        <dbReference type="Proteomes" id="UP001652625"/>
    </source>
</evidence>
<dbReference type="InterPro" id="IPR009548">
    <property type="entry name" value="Prkrip1"/>
</dbReference>
<keyword evidence="2" id="KW-1185">Reference proteome</keyword>
<reference evidence="3" key="1">
    <citation type="submission" date="2025-08" db="UniProtKB">
        <authorList>
            <consortium name="RefSeq"/>
        </authorList>
    </citation>
    <scope>IDENTIFICATION</scope>
</reference>
<accession>A0ABM4BPQ0</accession>
<dbReference type="RefSeq" id="XP_065651100.1">
    <property type="nucleotide sequence ID" value="XM_065795028.1"/>
</dbReference>
<dbReference type="PANTHER" id="PTHR13507">
    <property type="entry name" value="PRKR-INTERACTING PROTEIN 1"/>
    <property type="match status" value="1"/>
</dbReference>
<feature type="compositionally biased region" description="Basic residues" evidence="1">
    <location>
        <begin position="154"/>
        <end position="166"/>
    </location>
</feature>
<evidence type="ECO:0000313" key="3">
    <source>
        <dbReference type="RefSeq" id="XP_065651100.1"/>
    </source>
</evidence>
<dbReference type="GeneID" id="100212655"/>